<dbReference type="InterPro" id="IPR006311">
    <property type="entry name" value="TAT_signal"/>
</dbReference>
<dbReference type="GO" id="GO:0008270">
    <property type="term" value="F:zinc ion binding"/>
    <property type="evidence" value="ECO:0007669"/>
    <property type="project" value="UniProtKB-KW"/>
</dbReference>
<gene>
    <name evidence="2" type="ORF">SV7mr_44070</name>
</gene>
<dbReference type="EMBL" id="CP036272">
    <property type="protein sequence ID" value="QDT61866.1"/>
    <property type="molecule type" value="Genomic_DNA"/>
</dbReference>
<dbReference type="Gene3D" id="2.120.10.30">
    <property type="entry name" value="TolB, C-terminal domain"/>
    <property type="match status" value="1"/>
</dbReference>
<sequence length="355" mass="39771" precursor="true">MSASIRRRRFIATAAATAACAPALITAKRTAAQDVTGQGDFQYKVKHAWPELPSKFTWQTTHNVAVDKANRLYVIHEGVAGTEHPSIFVFDDEGRYIRSFGKQFQGGGHGIEVREENGEEFLYVAAYQQVKSFAKLSLTGETVWQKYAPMESGKYAEGEANNPQKIWGRDRFMPTNFAFLDDGGFLLADGYGAFYIHRYDKDANWVSCFGGPGKGPGTFQTAHGVWIDRRGDQPTIVVTDRARNTLQRFTLAGKYIDTLPGYGLPANLDTYEDLMIVPELVARLTILDKDCNILAHLGSDVDRLTADRSKSIRRDESKWQDGKFVHPHDACFDRQGDIFVAEWVSTGRITKLTRV</sequence>
<dbReference type="PANTHER" id="PTHR24104">
    <property type="entry name" value="E3 UBIQUITIN-PROTEIN LIGASE NHLRC1-RELATED"/>
    <property type="match status" value="1"/>
</dbReference>
<keyword evidence="3" id="KW-1185">Reference proteome</keyword>
<evidence type="ECO:0000313" key="3">
    <source>
        <dbReference type="Proteomes" id="UP000315003"/>
    </source>
</evidence>
<dbReference type="PROSITE" id="PS51257">
    <property type="entry name" value="PROKAR_LIPOPROTEIN"/>
    <property type="match status" value="1"/>
</dbReference>
<dbReference type="InterPro" id="IPR011042">
    <property type="entry name" value="6-blade_b-propeller_TolB-like"/>
</dbReference>
<dbReference type="InterPro" id="IPR050952">
    <property type="entry name" value="TRIM-NHL_E3_ligases"/>
</dbReference>
<feature type="chain" id="PRO_5022130460" evidence="1">
    <location>
        <begin position="19"/>
        <end position="355"/>
    </location>
</feature>
<organism evidence="2 3">
    <name type="scientific">Stieleria bergensis</name>
    <dbReference type="NCBI Taxonomy" id="2528025"/>
    <lineage>
        <taxon>Bacteria</taxon>
        <taxon>Pseudomonadati</taxon>
        <taxon>Planctomycetota</taxon>
        <taxon>Planctomycetia</taxon>
        <taxon>Pirellulales</taxon>
        <taxon>Pirellulaceae</taxon>
        <taxon>Stieleria</taxon>
    </lineage>
</organism>
<protein>
    <submittedName>
        <fullName evidence="2">NHL repeat protein</fullName>
    </submittedName>
</protein>
<feature type="signal peptide" evidence="1">
    <location>
        <begin position="1"/>
        <end position="18"/>
    </location>
</feature>
<reference evidence="2 3" key="1">
    <citation type="submission" date="2019-02" db="EMBL/GenBank/DDBJ databases">
        <title>Deep-cultivation of Planctomycetes and their phenomic and genomic characterization uncovers novel biology.</title>
        <authorList>
            <person name="Wiegand S."/>
            <person name="Jogler M."/>
            <person name="Boedeker C."/>
            <person name="Pinto D."/>
            <person name="Vollmers J."/>
            <person name="Rivas-Marin E."/>
            <person name="Kohn T."/>
            <person name="Peeters S.H."/>
            <person name="Heuer A."/>
            <person name="Rast P."/>
            <person name="Oberbeckmann S."/>
            <person name="Bunk B."/>
            <person name="Jeske O."/>
            <person name="Meyerdierks A."/>
            <person name="Storesund J.E."/>
            <person name="Kallscheuer N."/>
            <person name="Luecker S."/>
            <person name="Lage O.M."/>
            <person name="Pohl T."/>
            <person name="Merkel B.J."/>
            <person name="Hornburger P."/>
            <person name="Mueller R.-W."/>
            <person name="Bruemmer F."/>
            <person name="Labrenz M."/>
            <person name="Spormann A.M."/>
            <person name="Op den Camp H."/>
            <person name="Overmann J."/>
            <person name="Amann R."/>
            <person name="Jetten M.S.M."/>
            <person name="Mascher T."/>
            <person name="Medema M.H."/>
            <person name="Devos D.P."/>
            <person name="Kaster A.-K."/>
            <person name="Ovreas L."/>
            <person name="Rohde M."/>
            <person name="Galperin M.Y."/>
            <person name="Jogler C."/>
        </authorList>
    </citation>
    <scope>NUCLEOTIDE SEQUENCE [LARGE SCALE GENOMIC DNA]</scope>
    <source>
        <strain evidence="2 3">SV_7m_r</strain>
    </source>
</reference>
<evidence type="ECO:0000313" key="2">
    <source>
        <dbReference type="EMBL" id="QDT61866.1"/>
    </source>
</evidence>
<proteinExistence type="predicted"/>
<dbReference type="RefSeq" id="WP_419187684.1">
    <property type="nucleotide sequence ID" value="NZ_CP036272.1"/>
</dbReference>
<evidence type="ECO:0000256" key="1">
    <source>
        <dbReference type="SAM" id="SignalP"/>
    </source>
</evidence>
<dbReference type="AlphaFoldDB" id="A0A517T0E4"/>
<dbReference type="PANTHER" id="PTHR24104:SF25">
    <property type="entry name" value="PROTEIN LIN-41"/>
    <property type="match status" value="1"/>
</dbReference>
<keyword evidence="1" id="KW-0732">Signal</keyword>
<accession>A0A517T0E4</accession>
<dbReference type="SUPFAM" id="SSF63829">
    <property type="entry name" value="Calcium-dependent phosphotriesterase"/>
    <property type="match status" value="1"/>
</dbReference>
<dbReference type="Proteomes" id="UP000315003">
    <property type="component" value="Chromosome"/>
</dbReference>
<name>A0A517T0E4_9BACT</name>
<dbReference type="PROSITE" id="PS51318">
    <property type="entry name" value="TAT"/>
    <property type="match status" value="1"/>
</dbReference>